<dbReference type="Pfam" id="PF02643">
    <property type="entry name" value="DUF192"/>
    <property type="match status" value="1"/>
</dbReference>
<comment type="caution">
    <text evidence="2">The sequence shown here is derived from an EMBL/GenBank/DDBJ whole genome shotgun (WGS) entry which is preliminary data.</text>
</comment>
<proteinExistence type="predicted"/>
<evidence type="ECO:0000313" key="3">
    <source>
        <dbReference type="Proteomes" id="UP001597101"/>
    </source>
</evidence>
<feature type="signal peptide" evidence="1">
    <location>
        <begin position="1"/>
        <end position="21"/>
    </location>
</feature>
<dbReference type="Proteomes" id="UP001597101">
    <property type="component" value="Unassembled WGS sequence"/>
</dbReference>
<reference evidence="3" key="1">
    <citation type="journal article" date="2019" name="Int. J. Syst. Evol. Microbiol.">
        <title>The Global Catalogue of Microorganisms (GCM) 10K type strain sequencing project: providing services to taxonomists for standard genome sequencing and annotation.</title>
        <authorList>
            <consortium name="The Broad Institute Genomics Platform"/>
            <consortium name="The Broad Institute Genome Sequencing Center for Infectious Disease"/>
            <person name="Wu L."/>
            <person name="Ma J."/>
        </authorList>
    </citation>
    <scope>NUCLEOTIDE SEQUENCE [LARGE SCALE GENOMIC DNA]</scope>
    <source>
        <strain evidence="3">CCUG 60023</strain>
    </source>
</reference>
<dbReference type="InterPro" id="IPR038695">
    <property type="entry name" value="Saro_0823-like_sf"/>
</dbReference>
<dbReference type="PANTHER" id="PTHR37953">
    <property type="entry name" value="UPF0127 PROTEIN MJ1496"/>
    <property type="match status" value="1"/>
</dbReference>
<dbReference type="RefSeq" id="WP_377211442.1">
    <property type="nucleotide sequence ID" value="NZ_JBHTJV010000003.1"/>
</dbReference>
<sequence length="152" mass="17103">MRFVFLCFFALFTIAAQPAGAKSGSPMHTISVQTAKGSQTWQIELASDAESRAKGLMFRKQMDADKGMLFRFEQTRPIAMWMKNTFISLDMIFIREDGTIARIESNTTPESEEIVGSGEPVRYVLEINAGQAEEKGLKPGMLFRHPWFVTSN</sequence>
<organism evidence="2 3">
    <name type="scientific">Pseudahrensia aquimaris</name>
    <dbReference type="NCBI Taxonomy" id="744461"/>
    <lineage>
        <taxon>Bacteria</taxon>
        <taxon>Pseudomonadati</taxon>
        <taxon>Pseudomonadota</taxon>
        <taxon>Alphaproteobacteria</taxon>
        <taxon>Hyphomicrobiales</taxon>
        <taxon>Ahrensiaceae</taxon>
        <taxon>Pseudahrensia</taxon>
    </lineage>
</organism>
<feature type="chain" id="PRO_5045143124" evidence="1">
    <location>
        <begin position="22"/>
        <end position="152"/>
    </location>
</feature>
<accession>A0ABW3FDU1</accession>
<dbReference type="Gene3D" id="2.60.120.1140">
    <property type="entry name" value="Protein of unknown function DUF192"/>
    <property type="match status" value="1"/>
</dbReference>
<evidence type="ECO:0000313" key="2">
    <source>
        <dbReference type="EMBL" id="MFD0915588.1"/>
    </source>
</evidence>
<protein>
    <submittedName>
        <fullName evidence="2">DUF192 domain-containing protein</fullName>
    </submittedName>
</protein>
<keyword evidence="3" id="KW-1185">Reference proteome</keyword>
<evidence type="ECO:0000256" key="1">
    <source>
        <dbReference type="SAM" id="SignalP"/>
    </source>
</evidence>
<name>A0ABW3FDU1_9HYPH</name>
<dbReference type="EMBL" id="JBHTJV010000003">
    <property type="protein sequence ID" value="MFD0915588.1"/>
    <property type="molecule type" value="Genomic_DNA"/>
</dbReference>
<dbReference type="InterPro" id="IPR003795">
    <property type="entry name" value="DUF192"/>
</dbReference>
<keyword evidence="1" id="KW-0732">Signal</keyword>
<dbReference type="PANTHER" id="PTHR37953:SF1">
    <property type="entry name" value="UPF0127 PROTEIN MJ1496"/>
    <property type="match status" value="1"/>
</dbReference>
<gene>
    <name evidence="2" type="ORF">ACFQ14_04135</name>
</gene>